<keyword evidence="2" id="KW-0964">Secreted</keyword>
<dbReference type="SMART" id="SM00110">
    <property type="entry name" value="C1Q"/>
    <property type="match status" value="1"/>
</dbReference>
<proteinExistence type="predicted"/>
<dbReference type="HOGENOM" id="CLU_001074_7_1_1"/>
<accession>K1Q7S2</accession>
<dbReference type="PRINTS" id="PR00007">
    <property type="entry name" value="COMPLEMNTC1Q"/>
</dbReference>
<evidence type="ECO:0000256" key="2">
    <source>
        <dbReference type="ARBA" id="ARBA00022525"/>
    </source>
</evidence>
<dbReference type="Pfam" id="PF00386">
    <property type="entry name" value="C1q"/>
    <property type="match status" value="1"/>
</dbReference>
<dbReference type="InParanoid" id="K1Q7S2"/>
<keyword evidence="3" id="KW-0732">Signal</keyword>
<dbReference type="PROSITE" id="PS50871">
    <property type="entry name" value="C1Q"/>
    <property type="match status" value="1"/>
</dbReference>
<reference evidence="4" key="1">
    <citation type="journal article" date="2012" name="Nature">
        <title>The oyster genome reveals stress adaptation and complexity of shell formation.</title>
        <authorList>
            <person name="Zhang G."/>
            <person name="Fang X."/>
            <person name="Guo X."/>
            <person name="Li L."/>
            <person name="Luo R."/>
            <person name="Xu F."/>
            <person name="Yang P."/>
            <person name="Zhang L."/>
            <person name="Wang X."/>
            <person name="Qi H."/>
            <person name="Xiong Z."/>
            <person name="Que H."/>
            <person name="Xie Y."/>
            <person name="Holland P.W."/>
            <person name="Paps J."/>
            <person name="Zhu Y."/>
            <person name="Wu F."/>
            <person name="Chen Y."/>
            <person name="Wang J."/>
            <person name="Peng C."/>
            <person name="Meng J."/>
            <person name="Yang L."/>
            <person name="Liu J."/>
            <person name="Wen B."/>
            <person name="Zhang N."/>
            <person name="Huang Z."/>
            <person name="Zhu Q."/>
            <person name="Feng Y."/>
            <person name="Mount A."/>
            <person name="Hedgecock D."/>
            <person name="Xu Z."/>
            <person name="Liu Y."/>
            <person name="Domazet-Loso T."/>
            <person name="Du Y."/>
            <person name="Sun X."/>
            <person name="Zhang S."/>
            <person name="Liu B."/>
            <person name="Cheng P."/>
            <person name="Jiang X."/>
            <person name="Li J."/>
            <person name="Fan D."/>
            <person name="Wang W."/>
            <person name="Fu W."/>
            <person name="Wang T."/>
            <person name="Wang B."/>
            <person name="Zhang J."/>
            <person name="Peng Z."/>
            <person name="Li Y."/>
            <person name="Li N."/>
            <person name="Wang J."/>
            <person name="Chen M."/>
            <person name="He Y."/>
            <person name="Tan F."/>
            <person name="Song X."/>
            <person name="Zheng Q."/>
            <person name="Huang R."/>
            <person name="Yang H."/>
            <person name="Du X."/>
            <person name="Chen L."/>
            <person name="Yang M."/>
            <person name="Gaffney P.M."/>
            <person name="Wang S."/>
            <person name="Luo L."/>
            <person name="She Z."/>
            <person name="Ming Y."/>
            <person name="Huang W."/>
            <person name="Zhang S."/>
            <person name="Huang B."/>
            <person name="Zhang Y."/>
            <person name="Qu T."/>
            <person name="Ni P."/>
            <person name="Miao G."/>
            <person name="Wang J."/>
            <person name="Wang Q."/>
            <person name="Steinberg C.E."/>
            <person name="Wang H."/>
            <person name="Li N."/>
            <person name="Qian L."/>
            <person name="Zhang G."/>
            <person name="Li Y."/>
            <person name="Yang H."/>
            <person name="Liu X."/>
            <person name="Wang J."/>
            <person name="Yin Y."/>
            <person name="Wang J."/>
        </authorList>
    </citation>
    <scope>NUCLEOTIDE SEQUENCE [LARGE SCALE GENOMIC DNA]</scope>
    <source>
        <strain evidence="4">05x7-T-G4-1.051#20</strain>
    </source>
</reference>
<evidence type="ECO:0000256" key="3">
    <source>
        <dbReference type="ARBA" id="ARBA00022729"/>
    </source>
</evidence>
<comment type="subcellular location">
    <subcellularLocation>
        <location evidence="1">Secreted</location>
    </subcellularLocation>
</comment>
<dbReference type="InterPro" id="IPR008983">
    <property type="entry name" value="Tumour_necrosis_fac-like_dom"/>
</dbReference>
<dbReference type="PANTHER" id="PTHR22923:SF116">
    <property type="entry name" value="C1Q DOMAIN-CONTAINING PROTEIN"/>
    <property type="match status" value="1"/>
</dbReference>
<organism evidence="4">
    <name type="scientific">Magallana gigas</name>
    <name type="common">Pacific oyster</name>
    <name type="synonym">Crassostrea gigas</name>
    <dbReference type="NCBI Taxonomy" id="29159"/>
    <lineage>
        <taxon>Eukaryota</taxon>
        <taxon>Metazoa</taxon>
        <taxon>Spiralia</taxon>
        <taxon>Lophotrochozoa</taxon>
        <taxon>Mollusca</taxon>
        <taxon>Bivalvia</taxon>
        <taxon>Autobranchia</taxon>
        <taxon>Pteriomorphia</taxon>
        <taxon>Ostreida</taxon>
        <taxon>Ostreoidea</taxon>
        <taxon>Ostreidae</taxon>
        <taxon>Magallana</taxon>
    </lineage>
</organism>
<dbReference type="GO" id="GO:0005576">
    <property type="term" value="C:extracellular region"/>
    <property type="evidence" value="ECO:0007669"/>
    <property type="project" value="UniProtKB-SubCell"/>
</dbReference>
<dbReference type="Gene3D" id="2.60.120.40">
    <property type="match status" value="1"/>
</dbReference>
<dbReference type="InterPro" id="IPR050822">
    <property type="entry name" value="Cerebellin_Synaptic_Org"/>
</dbReference>
<dbReference type="EMBL" id="JH822917">
    <property type="protein sequence ID" value="EKC17441.1"/>
    <property type="molecule type" value="Genomic_DNA"/>
</dbReference>
<evidence type="ECO:0000313" key="4">
    <source>
        <dbReference type="EMBL" id="EKC17441.1"/>
    </source>
</evidence>
<name>K1Q7S2_MAGGI</name>
<dbReference type="InterPro" id="IPR001073">
    <property type="entry name" value="C1q_dom"/>
</dbReference>
<gene>
    <name evidence="4" type="ORF">CGI_10000823</name>
</gene>
<dbReference type="SUPFAM" id="SSF49842">
    <property type="entry name" value="TNF-like"/>
    <property type="match status" value="1"/>
</dbReference>
<sequence length="201" mass="22032">MVVENRLLITKQETELKTVKRELEETKRNCHCGSTSDGKKTTTTKIGVLERNTTQIRKGRIIPPTSHDGPVAFYGYMSTSMTNIGGHHPLVFDVIKTNSGNGLHPSTGVFTAPSSGLYVFTWTIRVDGNSYHSVELVVNGQEVGAVFDNTGSGEYDMSSTTVVTHVNQGEDVFLRTRVDSNQGLIFSSAYGYSSFSGWKLN</sequence>
<evidence type="ECO:0000256" key="1">
    <source>
        <dbReference type="ARBA" id="ARBA00004613"/>
    </source>
</evidence>
<dbReference type="PANTHER" id="PTHR22923">
    <property type="entry name" value="CEREBELLIN-RELATED"/>
    <property type="match status" value="1"/>
</dbReference>
<dbReference type="AlphaFoldDB" id="K1Q7S2"/>
<protein>
    <submittedName>
        <fullName evidence="4">Caprin-2</fullName>
    </submittedName>
</protein>